<keyword evidence="4 6" id="KW-0067">ATP-binding</keyword>
<dbReference type="Gene3D" id="3.40.50.620">
    <property type="entry name" value="HUPs"/>
    <property type="match status" value="1"/>
</dbReference>
<dbReference type="GO" id="GO:0032267">
    <property type="term" value="F:tRNA(Ile)-lysidine synthase activity"/>
    <property type="evidence" value="ECO:0007669"/>
    <property type="project" value="UniProtKB-EC"/>
</dbReference>
<dbReference type="Proteomes" id="UP000526408">
    <property type="component" value="Unassembled WGS sequence"/>
</dbReference>
<reference evidence="8 9" key="1">
    <citation type="submission" date="2020-04" db="EMBL/GenBank/DDBJ databases">
        <authorList>
            <person name="Yoon J."/>
        </authorList>
    </citation>
    <scope>NUCLEOTIDE SEQUENCE [LARGE SCALE GENOMIC DNA]</scope>
    <source>
        <strain evidence="8 9">KMU-115</strain>
    </source>
</reference>
<evidence type="ECO:0000256" key="3">
    <source>
        <dbReference type="ARBA" id="ARBA00022741"/>
    </source>
</evidence>
<feature type="domain" description="tRNA(Ile)-lysidine/2-thiocytidine synthase N-terminal" evidence="7">
    <location>
        <begin position="13"/>
        <end position="192"/>
    </location>
</feature>
<comment type="similarity">
    <text evidence="6">Belongs to the tRNA(Ile)-lysidine synthase family.</text>
</comment>
<evidence type="ECO:0000256" key="2">
    <source>
        <dbReference type="ARBA" id="ARBA00022694"/>
    </source>
</evidence>
<comment type="subcellular location">
    <subcellularLocation>
        <location evidence="6">Cytoplasm</location>
    </subcellularLocation>
</comment>
<protein>
    <recommendedName>
        <fullName evidence="6">tRNA(Ile)-lysidine synthase</fullName>
        <ecNumber evidence="6">6.3.4.19</ecNumber>
    </recommendedName>
    <alternativeName>
        <fullName evidence="6">tRNA(Ile)-2-lysyl-cytidine synthase</fullName>
    </alternativeName>
    <alternativeName>
        <fullName evidence="6">tRNA(Ile)-lysidine synthetase</fullName>
    </alternativeName>
</protein>
<evidence type="ECO:0000313" key="9">
    <source>
        <dbReference type="Proteomes" id="UP000526408"/>
    </source>
</evidence>
<evidence type="ECO:0000256" key="1">
    <source>
        <dbReference type="ARBA" id="ARBA00022598"/>
    </source>
</evidence>
<evidence type="ECO:0000256" key="5">
    <source>
        <dbReference type="ARBA" id="ARBA00048539"/>
    </source>
</evidence>
<evidence type="ECO:0000256" key="4">
    <source>
        <dbReference type="ARBA" id="ARBA00022840"/>
    </source>
</evidence>
<keyword evidence="6" id="KW-0963">Cytoplasm</keyword>
<gene>
    <name evidence="6 8" type="primary">tilS</name>
    <name evidence="8" type="ORF">HCU73_06175</name>
</gene>
<proteinExistence type="inferred from homology"/>
<dbReference type="GO" id="GO:0005524">
    <property type="term" value="F:ATP binding"/>
    <property type="evidence" value="ECO:0007669"/>
    <property type="project" value="UniProtKB-UniRule"/>
</dbReference>
<evidence type="ECO:0000313" key="8">
    <source>
        <dbReference type="EMBL" id="NKX44171.1"/>
    </source>
</evidence>
<organism evidence="8 9">
    <name type="scientific">Roseicyclus persicicus</name>
    <dbReference type="NCBI Taxonomy" id="2650661"/>
    <lineage>
        <taxon>Bacteria</taxon>
        <taxon>Pseudomonadati</taxon>
        <taxon>Pseudomonadota</taxon>
        <taxon>Alphaproteobacteria</taxon>
        <taxon>Rhodobacterales</taxon>
        <taxon>Roseobacteraceae</taxon>
        <taxon>Roseicyclus</taxon>
    </lineage>
</organism>
<dbReference type="PANTHER" id="PTHR43033:SF1">
    <property type="entry name" value="TRNA(ILE)-LYSIDINE SYNTHASE-RELATED"/>
    <property type="match status" value="1"/>
</dbReference>
<dbReference type="AlphaFoldDB" id="A0A7X6GZM0"/>
<keyword evidence="3 6" id="KW-0547">Nucleotide-binding</keyword>
<keyword evidence="9" id="KW-1185">Reference proteome</keyword>
<dbReference type="InterPro" id="IPR014729">
    <property type="entry name" value="Rossmann-like_a/b/a_fold"/>
</dbReference>
<dbReference type="EC" id="6.3.4.19" evidence="6"/>
<keyword evidence="1 6" id="KW-0436">Ligase</keyword>
<dbReference type="SUPFAM" id="SSF52402">
    <property type="entry name" value="Adenine nucleotide alpha hydrolases-like"/>
    <property type="match status" value="1"/>
</dbReference>
<sequence length="412" mass="42799">MGALLGPDFPKCIGLAVSGGGDSMAMLALAHGWARVMGIGLRVVTVDHGLRPEAAAEAAAVAAECRALGHPHATLRWHWDGTGNLQDAARAARLDLIGGWRGDVGHVLYAHTRDDQAETVLMRLLRGSGVEGLAGMAEARRVPDARGGWWLLRPLLSETRADLRHYADTLRLPYVDDPSNADPRFDRVRARQAMAALGLEADGLARTAARMARAAEALAARAAEVAARIVTDETQAGAPTGDLLIDRDGLAAVERDTQMRLLAGALQRVASAPYRPRAQALEALLDRVLAGGGGTLHGVEVTVGRAAVRLSREHAAVAGLAAPAIPGALWDGRWRVGAGVAPGLTIRALGPDGWAQRPADAPVAAPARAARAWPALFDGDRLVACPALGLGPADAIVPATGGGQIAQSSNSH</sequence>
<keyword evidence="2 6" id="KW-0819">tRNA processing</keyword>
<dbReference type="HAMAP" id="MF_01161">
    <property type="entry name" value="tRNA_Ile_lys_synt"/>
    <property type="match status" value="1"/>
</dbReference>
<dbReference type="NCBIfam" id="TIGR02432">
    <property type="entry name" value="lysidine_TilS_N"/>
    <property type="match status" value="1"/>
</dbReference>
<comment type="catalytic activity">
    <reaction evidence="5 6">
        <text>cytidine(34) in tRNA(Ile2) + L-lysine + ATP = lysidine(34) in tRNA(Ile2) + AMP + diphosphate + H(+)</text>
        <dbReference type="Rhea" id="RHEA:43744"/>
        <dbReference type="Rhea" id="RHEA-COMP:10625"/>
        <dbReference type="Rhea" id="RHEA-COMP:10670"/>
        <dbReference type="ChEBI" id="CHEBI:15378"/>
        <dbReference type="ChEBI" id="CHEBI:30616"/>
        <dbReference type="ChEBI" id="CHEBI:32551"/>
        <dbReference type="ChEBI" id="CHEBI:33019"/>
        <dbReference type="ChEBI" id="CHEBI:82748"/>
        <dbReference type="ChEBI" id="CHEBI:83665"/>
        <dbReference type="ChEBI" id="CHEBI:456215"/>
        <dbReference type="EC" id="6.3.4.19"/>
    </reaction>
</comment>
<comment type="domain">
    <text evidence="6">The N-terminal region contains the highly conserved SGGXDS motif, predicted to be a P-loop motif involved in ATP binding.</text>
</comment>
<dbReference type="PANTHER" id="PTHR43033">
    <property type="entry name" value="TRNA(ILE)-LYSIDINE SYNTHASE-RELATED"/>
    <property type="match status" value="1"/>
</dbReference>
<dbReference type="InterPro" id="IPR012795">
    <property type="entry name" value="tRNA_Ile_lys_synt_N"/>
</dbReference>
<dbReference type="GO" id="GO:0005737">
    <property type="term" value="C:cytoplasm"/>
    <property type="evidence" value="ECO:0007669"/>
    <property type="project" value="UniProtKB-SubCell"/>
</dbReference>
<dbReference type="CDD" id="cd01992">
    <property type="entry name" value="TilS_N"/>
    <property type="match status" value="1"/>
</dbReference>
<comment type="function">
    <text evidence="6">Ligates lysine onto the cytidine present at position 34 of the AUA codon-specific tRNA(Ile) that contains the anticodon CAU, in an ATP-dependent manner. Cytidine is converted to lysidine, thus changing the amino acid specificity of the tRNA from methionine to isoleucine.</text>
</comment>
<comment type="caution">
    <text evidence="8">The sequence shown here is derived from an EMBL/GenBank/DDBJ whole genome shotgun (WGS) entry which is preliminary data.</text>
</comment>
<dbReference type="InterPro" id="IPR011063">
    <property type="entry name" value="TilS/TtcA_N"/>
</dbReference>
<dbReference type="Pfam" id="PF01171">
    <property type="entry name" value="ATP_bind_3"/>
    <property type="match status" value="1"/>
</dbReference>
<evidence type="ECO:0000259" key="7">
    <source>
        <dbReference type="Pfam" id="PF01171"/>
    </source>
</evidence>
<dbReference type="InterPro" id="IPR012094">
    <property type="entry name" value="tRNA_Ile_lys_synt"/>
</dbReference>
<name>A0A7X6GZM0_9RHOB</name>
<feature type="binding site" evidence="6">
    <location>
        <begin position="18"/>
        <end position="23"/>
    </location>
    <ligand>
        <name>ATP</name>
        <dbReference type="ChEBI" id="CHEBI:30616"/>
    </ligand>
</feature>
<dbReference type="GO" id="GO:0006400">
    <property type="term" value="P:tRNA modification"/>
    <property type="evidence" value="ECO:0007669"/>
    <property type="project" value="UniProtKB-UniRule"/>
</dbReference>
<evidence type="ECO:0000256" key="6">
    <source>
        <dbReference type="HAMAP-Rule" id="MF_01161"/>
    </source>
</evidence>
<accession>A0A7X6GZM0</accession>
<dbReference type="EMBL" id="JAAZQQ010000002">
    <property type="protein sequence ID" value="NKX44171.1"/>
    <property type="molecule type" value="Genomic_DNA"/>
</dbReference>